<accession>A0AAD8E3F1</accession>
<proteinExistence type="predicted"/>
<dbReference type="AlphaFoldDB" id="A0AAD8E3F1"/>
<keyword evidence="3" id="KW-1185">Reference proteome</keyword>
<dbReference type="EMBL" id="JASPKZ010010224">
    <property type="protein sequence ID" value="KAJ9575142.1"/>
    <property type="molecule type" value="Genomic_DNA"/>
</dbReference>
<reference evidence="2" key="2">
    <citation type="submission" date="2023-05" db="EMBL/GenBank/DDBJ databases">
        <authorList>
            <person name="Fouks B."/>
        </authorList>
    </citation>
    <scope>NUCLEOTIDE SEQUENCE</scope>
    <source>
        <strain evidence="2">Stay&amp;Tobe</strain>
        <tissue evidence="2">Testes</tissue>
    </source>
</reference>
<protein>
    <submittedName>
        <fullName evidence="2">Uncharacterized protein</fullName>
    </submittedName>
</protein>
<evidence type="ECO:0000256" key="1">
    <source>
        <dbReference type="SAM" id="Phobius"/>
    </source>
</evidence>
<evidence type="ECO:0000313" key="2">
    <source>
        <dbReference type="EMBL" id="KAJ9575142.1"/>
    </source>
</evidence>
<gene>
    <name evidence="2" type="ORF">L9F63_025906</name>
</gene>
<reference evidence="2" key="1">
    <citation type="journal article" date="2023" name="IScience">
        <title>Live-bearing cockroach genome reveals convergent evolutionary mechanisms linked to viviparity in insects and beyond.</title>
        <authorList>
            <person name="Fouks B."/>
            <person name="Harrison M.C."/>
            <person name="Mikhailova A.A."/>
            <person name="Marchal E."/>
            <person name="English S."/>
            <person name="Carruthers M."/>
            <person name="Jennings E.C."/>
            <person name="Chiamaka E.L."/>
            <person name="Frigard R.A."/>
            <person name="Pippel M."/>
            <person name="Attardo G.M."/>
            <person name="Benoit J.B."/>
            <person name="Bornberg-Bauer E."/>
            <person name="Tobe S.S."/>
        </authorList>
    </citation>
    <scope>NUCLEOTIDE SEQUENCE</scope>
    <source>
        <strain evidence="2">Stay&amp;Tobe</strain>
    </source>
</reference>
<evidence type="ECO:0000313" key="3">
    <source>
        <dbReference type="Proteomes" id="UP001233999"/>
    </source>
</evidence>
<feature type="non-terminal residue" evidence="2">
    <location>
        <position position="1"/>
    </location>
</feature>
<dbReference type="Proteomes" id="UP001233999">
    <property type="component" value="Unassembled WGS sequence"/>
</dbReference>
<keyword evidence="1" id="KW-0812">Transmembrane</keyword>
<feature type="non-terminal residue" evidence="2">
    <location>
        <position position="70"/>
    </location>
</feature>
<feature type="transmembrane region" description="Helical" evidence="1">
    <location>
        <begin position="47"/>
        <end position="65"/>
    </location>
</feature>
<name>A0AAD8E3F1_DIPPU</name>
<comment type="caution">
    <text evidence="2">The sequence shown here is derived from an EMBL/GenBank/DDBJ whole genome shotgun (WGS) entry which is preliminary data.</text>
</comment>
<organism evidence="2 3">
    <name type="scientific">Diploptera punctata</name>
    <name type="common">Pacific beetle cockroach</name>
    <dbReference type="NCBI Taxonomy" id="6984"/>
    <lineage>
        <taxon>Eukaryota</taxon>
        <taxon>Metazoa</taxon>
        <taxon>Ecdysozoa</taxon>
        <taxon>Arthropoda</taxon>
        <taxon>Hexapoda</taxon>
        <taxon>Insecta</taxon>
        <taxon>Pterygota</taxon>
        <taxon>Neoptera</taxon>
        <taxon>Polyneoptera</taxon>
        <taxon>Dictyoptera</taxon>
        <taxon>Blattodea</taxon>
        <taxon>Blaberoidea</taxon>
        <taxon>Blaberidae</taxon>
        <taxon>Diplopterinae</taxon>
        <taxon>Diploptera</taxon>
    </lineage>
</organism>
<keyword evidence="1" id="KW-1133">Transmembrane helix</keyword>
<sequence length="70" mass="8561">DLFHMQNLSKEHKDRKRFHRLILTLIRICSVWRTCARSTRATRFHRLILTLNLFHISVSGKWWIYLTIVL</sequence>
<keyword evidence="1" id="KW-0472">Membrane</keyword>